<name>A0ABY6HQT6_9ARCH</name>
<dbReference type="Pfam" id="PF04151">
    <property type="entry name" value="PPC"/>
    <property type="match status" value="1"/>
</dbReference>
<dbReference type="Pfam" id="PF17957">
    <property type="entry name" value="Big_7"/>
    <property type="match status" value="1"/>
</dbReference>
<keyword evidence="1" id="KW-1133">Transmembrane helix</keyword>
<keyword evidence="4" id="KW-1185">Reference proteome</keyword>
<dbReference type="EMBL" id="CP104013">
    <property type="protein sequence ID" value="UYP45864.1"/>
    <property type="molecule type" value="Genomic_DNA"/>
</dbReference>
<protein>
    <recommendedName>
        <fullName evidence="2">Peptidase C-terminal archaeal/bacterial domain-containing protein</fullName>
    </recommendedName>
</protein>
<evidence type="ECO:0000313" key="4">
    <source>
        <dbReference type="Proteomes" id="UP001208689"/>
    </source>
</evidence>
<dbReference type="InterPro" id="IPR007280">
    <property type="entry name" value="Peptidase_C_arc/bac"/>
</dbReference>
<feature type="domain" description="Peptidase C-terminal archaeal/bacterial" evidence="2">
    <location>
        <begin position="672"/>
        <end position="721"/>
    </location>
</feature>
<dbReference type="Proteomes" id="UP001208689">
    <property type="component" value="Chromosome"/>
</dbReference>
<dbReference type="InterPro" id="IPR013783">
    <property type="entry name" value="Ig-like_fold"/>
</dbReference>
<reference evidence="3" key="1">
    <citation type="submission" date="2022-09" db="EMBL/GenBank/DDBJ databases">
        <title>Actin cytoskeleton and complex cell architecture in an #Asgard archaeon.</title>
        <authorList>
            <person name="Ponce Toledo R.I."/>
            <person name="Schleper C."/>
            <person name="Rodrigues Oliveira T."/>
            <person name="Wollweber F."/>
            <person name="Xu J."/>
            <person name="Rittmann S."/>
            <person name="Klingl A."/>
            <person name="Pilhofer M."/>
        </authorList>
    </citation>
    <scope>NUCLEOTIDE SEQUENCE</scope>
    <source>
        <strain evidence="3">B-35</strain>
    </source>
</reference>
<keyword evidence="1" id="KW-0472">Membrane</keyword>
<sequence>MKYNKSMIFSLVFVIVCSNILTLGAAMQQNQKKQYNYAAYEPIDLGPEIRGRTMENLPAVSTPDRQISSSEDTTVSSVEALSYYADGDIVDWYGYDMNDGTITLPFELRGVGNNIEIWVALDLSFPDDREVPVITDEQVAYMIDEFDNNIYPIDTTYFGSPDFHDGSSAQQGDAYYEESGRSVMLVSNIRDDMYYDASYPYYIVGFYWGVFEQAFDRNIISIDCMDWENRIGDDVLRPNLYEGVVAHEYQHLIHDDYNSNDDTFMNEGCSMYAEPLCGYGVAWGDIEAYLATPDNSLTVWEDQGGINILADYGSALMWTVYLSDHYGGAELISHFVQAGVAGVTGINQALSYFGYTETFEDVYHDWRIANLIHTTEIGGGKYDYTTFDLDELEPTQTRIYDIDDMFVTNVLGSSFGETLSYLGDATGVYELGSYGSDYVRFNQISSEYNPMFSFNGDDGAPAGGRRTTETDFLVSLISVELVGGVPTYTAVETLILDDSTETTINPFALGGFVDDGYVLMIASADVGLVDYSFSIEQGSTPSDTVDPEVSITSPADAAIVSDFISIEASASDNIGVSYVQYSIDGGSWISDSSAPYTWVWDSTTVVNGNHIISVRAYDAAGNYGEDSISVTVDNEVSGDVVYVEETLTGSIAKFEVDYFAITAQPGMMEAILSWSNNYNLDVYICNSADYTDSIAIGNAGTNPESCSVNIPSAGTYYIAVRMVSRNAKTTAYSLNIGYYTLA</sequence>
<proteinExistence type="predicted"/>
<evidence type="ECO:0000259" key="2">
    <source>
        <dbReference type="Pfam" id="PF04151"/>
    </source>
</evidence>
<dbReference type="Gene3D" id="2.60.120.380">
    <property type="match status" value="1"/>
</dbReference>
<gene>
    <name evidence="3" type="ORF">NEF87_002149</name>
</gene>
<evidence type="ECO:0000313" key="3">
    <source>
        <dbReference type="EMBL" id="UYP45864.1"/>
    </source>
</evidence>
<organism evidence="3 4">
    <name type="scientific">Candidatus Lokiarchaeum ossiferum</name>
    <dbReference type="NCBI Taxonomy" id="2951803"/>
    <lineage>
        <taxon>Archaea</taxon>
        <taxon>Promethearchaeati</taxon>
        <taxon>Promethearchaeota</taxon>
        <taxon>Promethearchaeia</taxon>
        <taxon>Promethearchaeales</taxon>
        <taxon>Promethearchaeaceae</taxon>
        <taxon>Candidatus Lokiarchaeum</taxon>
    </lineage>
</organism>
<feature type="transmembrane region" description="Helical" evidence="1">
    <location>
        <begin position="7"/>
        <end position="27"/>
    </location>
</feature>
<keyword evidence="1" id="KW-0812">Transmembrane</keyword>
<dbReference type="Gene3D" id="2.60.40.10">
    <property type="entry name" value="Immunoglobulins"/>
    <property type="match status" value="1"/>
</dbReference>
<evidence type="ECO:0000256" key="1">
    <source>
        <dbReference type="SAM" id="Phobius"/>
    </source>
</evidence>
<accession>A0ABY6HQT6</accession>